<dbReference type="InterPro" id="IPR018735">
    <property type="entry name" value="DUF2277"/>
</dbReference>
<organism evidence="2 3">
    <name type="scientific">Isoptericola halotolerans</name>
    <dbReference type="NCBI Taxonomy" id="300560"/>
    <lineage>
        <taxon>Bacteria</taxon>
        <taxon>Bacillati</taxon>
        <taxon>Actinomycetota</taxon>
        <taxon>Actinomycetes</taxon>
        <taxon>Micrococcales</taxon>
        <taxon>Promicromonosporaceae</taxon>
        <taxon>Isoptericola</taxon>
    </lineage>
</organism>
<evidence type="ECO:0008006" key="4">
    <source>
        <dbReference type="Google" id="ProtNLM"/>
    </source>
</evidence>
<feature type="compositionally biased region" description="Pro residues" evidence="1">
    <location>
        <begin position="68"/>
        <end position="77"/>
    </location>
</feature>
<comment type="caution">
    <text evidence="2">The sequence shown here is derived from an EMBL/GenBank/DDBJ whole genome shotgun (WGS) entry which is preliminary data.</text>
</comment>
<evidence type="ECO:0000313" key="2">
    <source>
        <dbReference type="EMBL" id="NOV97913.1"/>
    </source>
</evidence>
<evidence type="ECO:0000313" key="3">
    <source>
        <dbReference type="Proteomes" id="UP000757540"/>
    </source>
</evidence>
<dbReference type="RefSeq" id="WP_171784154.1">
    <property type="nucleotide sequence ID" value="NZ_BAAAML010000005.1"/>
</dbReference>
<gene>
    <name evidence="2" type="ORF">HDG69_002498</name>
</gene>
<reference evidence="2 3" key="1">
    <citation type="submission" date="2020-05" db="EMBL/GenBank/DDBJ databases">
        <title>Genomic Encyclopedia of Type Strains, Phase III (KMG-III): the genomes of soil and plant-associated and newly described type strains.</title>
        <authorList>
            <person name="Whitman W."/>
        </authorList>
    </citation>
    <scope>NUCLEOTIDE SEQUENCE [LARGE SCALE GENOMIC DNA]</scope>
    <source>
        <strain evidence="2 3">KCTC 19046</strain>
    </source>
</reference>
<protein>
    <recommendedName>
        <fullName evidence="4">DUF2277 domain-containing protein</fullName>
    </recommendedName>
</protein>
<accession>A0ABX2A512</accession>
<keyword evidence="3" id="KW-1185">Reference proteome</keyword>
<name>A0ABX2A512_9MICO</name>
<evidence type="ECO:0000256" key="1">
    <source>
        <dbReference type="SAM" id="MobiDB-lite"/>
    </source>
</evidence>
<dbReference type="EMBL" id="JABEZU010000003">
    <property type="protein sequence ID" value="NOV97913.1"/>
    <property type="molecule type" value="Genomic_DNA"/>
</dbReference>
<proteinExistence type="predicted"/>
<dbReference type="Proteomes" id="UP000757540">
    <property type="component" value="Unassembled WGS sequence"/>
</dbReference>
<feature type="region of interest" description="Disordered" evidence="1">
    <location>
        <begin position="64"/>
        <end position="92"/>
    </location>
</feature>
<dbReference type="Pfam" id="PF10041">
    <property type="entry name" value="DUF2277"/>
    <property type="match status" value="1"/>
</dbReference>
<sequence length="92" mass="9679">MCRNITTLRGLEPPATPEEIEAAAAQFVRKVTGVASNAAAASREPCETAAAEIAAIVTRLLGELPARKQPPPSVPPLRRPEVQARLAARQSA</sequence>